<reference evidence="1" key="1">
    <citation type="submission" date="2018-11" db="EMBL/GenBank/DDBJ databases">
        <authorList>
            <person name="Onetto C."/>
        </authorList>
    </citation>
    <scope>NUCLEOTIDE SEQUENCE [LARGE SCALE GENOMIC DNA]</scope>
</reference>
<accession>A0A564W9M6</accession>
<evidence type="ECO:0008006" key="3">
    <source>
        <dbReference type="Google" id="ProtNLM"/>
    </source>
</evidence>
<comment type="caution">
    <text evidence="1">The sequence shown here is derived from an EMBL/GenBank/DDBJ whole genome shotgun (WGS) entry which is preliminary data.</text>
</comment>
<dbReference type="InterPro" id="IPR016936">
    <property type="entry name" value="UCP029693"/>
</dbReference>
<proteinExistence type="predicted"/>
<evidence type="ECO:0000313" key="2">
    <source>
        <dbReference type="Proteomes" id="UP000326641"/>
    </source>
</evidence>
<evidence type="ECO:0000313" key="1">
    <source>
        <dbReference type="EMBL" id="VUX44955.1"/>
    </source>
</evidence>
<dbReference type="Proteomes" id="UP000326641">
    <property type="component" value="Unassembled WGS sequence"/>
</dbReference>
<dbReference type="Pfam" id="PF10095">
    <property type="entry name" value="DUF2333"/>
    <property type="match status" value="2"/>
</dbReference>
<organism evidence="1 2">
    <name type="scientific">Candidatus Defluviicoccus seviourii</name>
    <dbReference type="NCBI Taxonomy" id="2565273"/>
    <lineage>
        <taxon>Bacteria</taxon>
        <taxon>Pseudomonadati</taxon>
        <taxon>Pseudomonadota</taxon>
        <taxon>Alphaproteobacteria</taxon>
        <taxon>Rhodospirillales</taxon>
        <taxon>Rhodospirillaceae</taxon>
        <taxon>Defluviicoccus</taxon>
    </lineage>
</organism>
<gene>
    <name evidence="1" type="ORF">DF3PA_10080</name>
</gene>
<protein>
    <recommendedName>
        <fullName evidence="3">DUF2333 domain-containing protein</fullName>
    </recommendedName>
</protein>
<keyword evidence="2" id="KW-1185">Reference proteome</keyword>
<dbReference type="EMBL" id="UXAT02000001">
    <property type="protein sequence ID" value="VUX44955.1"/>
    <property type="molecule type" value="Genomic_DNA"/>
</dbReference>
<dbReference type="AlphaFoldDB" id="A0A564W9M6"/>
<name>A0A564W9M6_9PROT</name>
<sequence length="326" mass="35230">MLGGRKLFGGLGAGGEGSAGGGWPLWSKIAAVVAVMLLLGYPIAMLMAHQINDDPDFTPGPEFEVEGGSRAVAMAAALIHREVVETKWVANTPFPFPSSFLDNMPNFQVGLMYALSRFAVEMTDSLGRARGTSQVDHDLDHASGLLKYDGTIWVWEPSISIFPTARAETQYQAGMRALMNYNKRLAAGEAVFEKRADNLISLLERVAADLGGVSAAIDARLQDAGAGWFDTQADDVFYANKGRLYGYALLLRALGQDFESMLADRNVGTVWEHMIASMVEAASLRPLIVSNGSPDGLIFPNHLAAQGFLLLRGRIQLREVANILAK</sequence>